<sequence>MEKQSGRIKKEDDSQENRLPIIKERKQHLILNLFIIRERCLHIKYVVYKISMKRFAIKMVGNSTIHK</sequence>
<proteinExistence type="predicted"/>
<protein>
    <submittedName>
        <fullName evidence="2">Uncharacterized protein</fullName>
    </submittedName>
</protein>
<dbReference type="WBParaSite" id="Hba_12566">
    <property type="protein sequence ID" value="Hba_12566"/>
    <property type="gene ID" value="Hba_12566"/>
</dbReference>
<dbReference type="Proteomes" id="UP000095283">
    <property type="component" value="Unplaced"/>
</dbReference>
<name>A0A1I7X5A3_HETBA</name>
<dbReference type="AlphaFoldDB" id="A0A1I7X5A3"/>
<reference evidence="2" key="1">
    <citation type="submission" date="2016-11" db="UniProtKB">
        <authorList>
            <consortium name="WormBaseParasite"/>
        </authorList>
    </citation>
    <scope>IDENTIFICATION</scope>
</reference>
<evidence type="ECO:0000313" key="2">
    <source>
        <dbReference type="WBParaSite" id="Hba_12566"/>
    </source>
</evidence>
<accession>A0A1I7X5A3</accession>
<organism evidence="1 2">
    <name type="scientific">Heterorhabditis bacteriophora</name>
    <name type="common">Entomopathogenic nematode worm</name>
    <dbReference type="NCBI Taxonomy" id="37862"/>
    <lineage>
        <taxon>Eukaryota</taxon>
        <taxon>Metazoa</taxon>
        <taxon>Ecdysozoa</taxon>
        <taxon>Nematoda</taxon>
        <taxon>Chromadorea</taxon>
        <taxon>Rhabditida</taxon>
        <taxon>Rhabditina</taxon>
        <taxon>Rhabditomorpha</taxon>
        <taxon>Strongyloidea</taxon>
        <taxon>Heterorhabditidae</taxon>
        <taxon>Heterorhabditis</taxon>
    </lineage>
</organism>
<keyword evidence="1" id="KW-1185">Reference proteome</keyword>
<evidence type="ECO:0000313" key="1">
    <source>
        <dbReference type="Proteomes" id="UP000095283"/>
    </source>
</evidence>